<evidence type="ECO:0000256" key="4">
    <source>
        <dbReference type="ARBA" id="ARBA00023163"/>
    </source>
</evidence>
<keyword evidence="1 5" id="KW-0597">Phosphoprotein</keyword>
<sequence>MTAAPVRILIADDHPVYREGVARVLAQRPEFEVVGEVDDGRAAVDEIRRLEPDVAVLDLRLPGLDGVSAAAVLEREGSPTKVVILSAFEDSATVYRAIASGARAYLQKVVSGETLCRTIVAVARGETVIPPALQGPLASEIRARRERADDPLLTKRELEILRLAADGLSAPEIADRLFVSVTTVKTHLQHVYAKLEVSDRTAAVAQALRRGLLT</sequence>
<dbReference type="GO" id="GO:0006355">
    <property type="term" value="P:regulation of DNA-templated transcription"/>
    <property type="evidence" value="ECO:0007669"/>
    <property type="project" value="InterPro"/>
</dbReference>
<dbReference type="KEGG" id="sbae:DSM104329_02325"/>
<gene>
    <name evidence="8" type="primary">narL_2</name>
    <name evidence="8" type="ORF">DSM104329_02325</name>
</gene>
<dbReference type="InterPro" id="IPR058245">
    <property type="entry name" value="NreC/VraR/RcsB-like_REC"/>
</dbReference>
<dbReference type="InterPro" id="IPR001789">
    <property type="entry name" value="Sig_transdc_resp-reg_receiver"/>
</dbReference>
<evidence type="ECO:0000256" key="1">
    <source>
        <dbReference type="ARBA" id="ARBA00022553"/>
    </source>
</evidence>
<keyword evidence="4" id="KW-0804">Transcription</keyword>
<dbReference type="CDD" id="cd17535">
    <property type="entry name" value="REC_NarL-like"/>
    <property type="match status" value="1"/>
</dbReference>
<dbReference type="InterPro" id="IPR000792">
    <property type="entry name" value="Tscrpt_reg_LuxR_C"/>
</dbReference>
<dbReference type="PANTHER" id="PTHR43214">
    <property type="entry name" value="TWO-COMPONENT RESPONSE REGULATOR"/>
    <property type="match status" value="1"/>
</dbReference>
<dbReference type="SUPFAM" id="SSF46894">
    <property type="entry name" value="C-terminal effector domain of the bipartite response regulators"/>
    <property type="match status" value="1"/>
</dbReference>
<dbReference type="AlphaFoldDB" id="A0A9E6XWX4"/>
<evidence type="ECO:0000259" key="6">
    <source>
        <dbReference type="PROSITE" id="PS50043"/>
    </source>
</evidence>
<dbReference type="PROSITE" id="PS50110">
    <property type="entry name" value="RESPONSE_REGULATORY"/>
    <property type="match status" value="1"/>
</dbReference>
<dbReference type="Proteomes" id="UP001162834">
    <property type="component" value="Chromosome"/>
</dbReference>
<dbReference type="PRINTS" id="PR00038">
    <property type="entry name" value="HTHLUXR"/>
</dbReference>
<evidence type="ECO:0000259" key="7">
    <source>
        <dbReference type="PROSITE" id="PS50110"/>
    </source>
</evidence>
<accession>A0A9E6XWX4</accession>
<feature type="domain" description="Response regulatory" evidence="7">
    <location>
        <begin position="7"/>
        <end position="123"/>
    </location>
</feature>
<dbReference type="SMART" id="SM00448">
    <property type="entry name" value="REC"/>
    <property type="match status" value="1"/>
</dbReference>
<dbReference type="Pfam" id="PF00196">
    <property type="entry name" value="GerE"/>
    <property type="match status" value="1"/>
</dbReference>
<proteinExistence type="predicted"/>
<dbReference type="CDD" id="cd06170">
    <property type="entry name" value="LuxR_C_like"/>
    <property type="match status" value="1"/>
</dbReference>
<dbReference type="SMART" id="SM00421">
    <property type="entry name" value="HTH_LUXR"/>
    <property type="match status" value="1"/>
</dbReference>
<evidence type="ECO:0000256" key="2">
    <source>
        <dbReference type="ARBA" id="ARBA00023015"/>
    </source>
</evidence>
<protein>
    <submittedName>
        <fullName evidence="8">Transcriptional regulatory protein NarL</fullName>
    </submittedName>
</protein>
<dbReference type="GO" id="GO:0003677">
    <property type="term" value="F:DNA binding"/>
    <property type="evidence" value="ECO:0007669"/>
    <property type="project" value="UniProtKB-KW"/>
</dbReference>
<dbReference type="Gene3D" id="3.40.50.2300">
    <property type="match status" value="1"/>
</dbReference>
<evidence type="ECO:0000313" key="8">
    <source>
        <dbReference type="EMBL" id="UGS35928.1"/>
    </source>
</evidence>
<organism evidence="8 9">
    <name type="scientific">Capillimicrobium parvum</name>
    <dbReference type="NCBI Taxonomy" id="2884022"/>
    <lineage>
        <taxon>Bacteria</taxon>
        <taxon>Bacillati</taxon>
        <taxon>Actinomycetota</taxon>
        <taxon>Thermoleophilia</taxon>
        <taxon>Solirubrobacterales</taxon>
        <taxon>Capillimicrobiaceae</taxon>
        <taxon>Capillimicrobium</taxon>
    </lineage>
</organism>
<keyword evidence="9" id="KW-1185">Reference proteome</keyword>
<dbReference type="InterPro" id="IPR039420">
    <property type="entry name" value="WalR-like"/>
</dbReference>
<keyword evidence="3" id="KW-0238">DNA-binding</keyword>
<feature type="modified residue" description="4-aspartylphosphate" evidence="5">
    <location>
        <position position="58"/>
    </location>
</feature>
<name>A0A9E6XWX4_9ACTN</name>
<dbReference type="InterPro" id="IPR016032">
    <property type="entry name" value="Sig_transdc_resp-reg_C-effctor"/>
</dbReference>
<dbReference type="PANTHER" id="PTHR43214:SF24">
    <property type="entry name" value="TRANSCRIPTIONAL REGULATORY PROTEIN NARL-RELATED"/>
    <property type="match status" value="1"/>
</dbReference>
<dbReference type="EMBL" id="CP087164">
    <property type="protein sequence ID" value="UGS35928.1"/>
    <property type="molecule type" value="Genomic_DNA"/>
</dbReference>
<reference evidence="8" key="1">
    <citation type="journal article" date="2022" name="Int. J. Syst. Evol. Microbiol.">
        <title>Pseudomonas aegrilactucae sp. nov. and Pseudomonas morbosilactucae sp. nov., pathogens causing bacterial rot of lettuce in Japan.</title>
        <authorList>
            <person name="Sawada H."/>
            <person name="Fujikawa T."/>
            <person name="Satou M."/>
        </authorList>
    </citation>
    <scope>NUCLEOTIDE SEQUENCE</scope>
    <source>
        <strain evidence="8">0166_1</strain>
    </source>
</reference>
<evidence type="ECO:0000256" key="5">
    <source>
        <dbReference type="PROSITE-ProRule" id="PRU00169"/>
    </source>
</evidence>
<dbReference type="InterPro" id="IPR011006">
    <property type="entry name" value="CheY-like_superfamily"/>
</dbReference>
<feature type="domain" description="HTH luxR-type" evidence="6">
    <location>
        <begin position="146"/>
        <end position="211"/>
    </location>
</feature>
<dbReference type="RefSeq" id="WP_259315606.1">
    <property type="nucleotide sequence ID" value="NZ_CP087164.1"/>
</dbReference>
<keyword evidence="2" id="KW-0805">Transcription regulation</keyword>
<dbReference type="GO" id="GO:0000160">
    <property type="term" value="P:phosphorelay signal transduction system"/>
    <property type="evidence" value="ECO:0007669"/>
    <property type="project" value="InterPro"/>
</dbReference>
<evidence type="ECO:0000313" key="9">
    <source>
        <dbReference type="Proteomes" id="UP001162834"/>
    </source>
</evidence>
<evidence type="ECO:0000256" key="3">
    <source>
        <dbReference type="ARBA" id="ARBA00023125"/>
    </source>
</evidence>
<dbReference type="Pfam" id="PF00072">
    <property type="entry name" value="Response_reg"/>
    <property type="match status" value="1"/>
</dbReference>
<dbReference type="PROSITE" id="PS50043">
    <property type="entry name" value="HTH_LUXR_2"/>
    <property type="match status" value="1"/>
</dbReference>
<dbReference type="PROSITE" id="PS00622">
    <property type="entry name" value="HTH_LUXR_1"/>
    <property type="match status" value="1"/>
</dbReference>
<dbReference type="SUPFAM" id="SSF52172">
    <property type="entry name" value="CheY-like"/>
    <property type="match status" value="1"/>
</dbReference>